<keyword evidence="5" id="KW-0808">Transferase</keyword>
<evidence type="ECO:0000256" key="2">
    <source>
        <dbReference type="NCBIfam" id="TIGR00187"/>
    </source>
</evidence>
<keyword evidence="1" id="KW-0677">Repeat</keyword>
<sequence length="206" mass="22820">MFTGIVEATGKVISLENKDKAWLMKVEAPKFIAEDLNIGDSLANNGCCLTVVQKEAETISFELLEETLRLTSFEGLKSGSLVNLERPLQSGARLGGHFVSGHIDVRAKILDFEKRGKNFYLRVEVPQEFSKYAVYKGSIAIDGISLTIAEVHPDSLAVWLIPHTLEVTNLSQAHAGKFVNLEFDLLAKYVEKIALGNRDKSPYQPQ</sequence>
<evidence type="ECO:0000313" key="6">
    <source>
        <dbReference type="Proteomes" id="UP001275932"/>
    </source>
</evidence>
<dbReference type="Proteomes" id="UP001275932">
    <property type="component" value="Unassembled WGS sequence"/>
</dbReference>
<dbReference type="NCBIfam" id="NF006767">
    <property type="entry name" value="PRK09289.1"/>
    <property type="match status" value="1"/>
</dbReference>
<comment type="caution">
    <text evidence="5">The sequence shown here is derived from an EMBL/GenBank/DDBJ whole genome shotgun (WGS) entry which is preliminary data.</text>
</comment>
<evidence type="ECO:0000313" key="5">
    <source>
        <dbReference type="EMBL" id="MDX8415585.1"/>
    </source>
</evidence>
<dbReference type="CDD" id="cd00402">
    <property type="entry name" value="Riboflavin_synthase_like"/>
    <property type="match status" value="1"/>
</dbReference>
<dbReference type="RefSeq" id="WP_370397032.1">
    <property type="nucleotide sequence ID" value="NZ_JALBUT010000005.1"/>
</dbReference>
<dbReference type="InterPro" id="IPR001783">
    <property type="entry name" value="Lumazine-bd"/>
</dbReference>
<name>A0ABU4WJ04_9BACT</name>
<gene>
    <name evidence="5" type="ORF">MOX91_05245</name>
</gene>
<dbReference type="InterPro" id="IPR023366">
    <property type="entry name" value="ATP_synth_asu-like_sf"/>
</dbReference>
<dbReference type="PROSITE" id="PS51177">
    <property type="entry name" value="LUMAZINE_BIND"/>
    <property type="match status" value="2"/>
</dbReference>
<evidence type="ECO:0000259" key="4">
    <source>
        <dbReference type="PROSITE" id="PS51177"/>
    </source>
</evidence>
<dbReference type="Gene3D" id="2.40.30.20">
    <property type="match status" value="2"/>
</dbReference>
<dbReference type="Pfam" id="PF00677">
    <property type="entry name" value="Lum_binding"/>
    <property type="match status" value="2"/>
</dbReference>
<dbReference type="GO" id="GO:0004746">
    <property type="term" value="F:riboflavin synthase activity"/>
    <property type="evidence" value="ECO:0007669"/>
    <property type="project" value="UniProtKB-EC"/>
</dbReference>
<evidence type="ECO:0000256" key="1">
    <source>
        <dbReference type="ARBA" id="ARBA00022737"/>
    </source>
</evidence>
<reference evidence="5 6" key="1">
    <citation type="submission" date="2022-03" db="EMBL/GenBank/DDBJ databases">
        <title>Novel taxa within the pig intestine.</title>
        <authorList>
            <person name="Wylensek D."/>
            <person name="Bishof K."/>
            <person name="Afrizal A."/>
            <person name="Clavel T."/>
        </authorList>
    </citation>
    <scope>NUCLEOTIDE SEQUENCE [LARGE SCALE GENOMIC DNA]</scope>
    <source>
        <strain evidence="5 6">CLA-KB-P66</strain>
    </source>
</reference>
<feature type="repeat" description="Lumazine-binding" evidence="3">
    <location>
        <begin position="98"/>
        <end position="194"/>
    </location>
</feature>
<feature type="domain" description="Lumazine-binding" evidence="4">
    <location>
        <begin position="98"/>
        <end position="194"/>
    </location>
</feature>
<protein>
    <recommendedName>
        <fullName evidence="2">Riboflavin synthase</fullName>
        <ecNumber evidence="2">2.5.1.9</ecNumber>
    </recommendedName>
</protein>
<dbReference type="InterPro" id="IPR026017">
    <property type="entry name" value="Lumazine-bd_dom"/>
</dbReference>
<dbReference type="PIRSF" id="PIRSF000498">
    <property type="entry name" value="Riboflavin_syn_A"/>
    <property type="match status" value="1"/>
</dbReference>
<proteinExistence type="predicted"/>
<accession>A0ABU4WJ04</accession>
<dbReference type="PANTHER" id="PTHR21098:SF0">
    <property type="entry name" value="RIBOFLAVIN SYNTHASE"/>
    <property type="match status" value="1"/>
</dbReference>
<organism evidence="5 6">
    <name type="scientific">Intestinicryptomonas porci</name>
    <dbReference type="NCBI Taxonomy" id="2926320"/>
    <lineage>
        <taxon>Bacteria</taxon>
        <taxon>Pseudomonadati</taxon>
        <taxon>Verrucomicrobiota</taxon>
        <taxon>Opitutia</taxon>
        <taxon>Opitutales</taxon>
        <taxon>Intestinicryptomonaceae</taxon>
        <taxon>Intestinicryptomonas</taxon>
    </lineage>
</organism>
<keyword evidence="6" id="KW-1185">Reference proteome</keyword>
<dbReference type="NCBIfam" id="TIGR00187">
    <property type="entry name" value="ribE"/>
    <property type="match status" value="1"/>
</dbReference>
<feature type="repeat" description="Lumazine-binding" evidence="3">
    <location>
        <begin position="1"/>
        <end position="97"/>
    </location>
</feature>
<evidence type="ECO:0000256" key="3">
    <source>
        <dbReference type="PROSITE-ProRule" id="PRU00524"/>
    </source>
</evidence>
<dbReference type="InterPro" id="IPR017938">
    <property type="entry name" value="Riboflavin_synthase-like_b-brl"/>
</dbReference>
<feature type="domain" description="Lumazine-binding" evidence="4">
    <location>
        <begin position="1"/>
        <end position="97"/>
    </location>
</feature>
<dbReference type="NCBIfam" id="NF009566">
    <property type="entry name" value="PRK13020.1"/>
    <property type="match status" value="1"/>
</dbReference>
<dbReference type="SUPFAM" id="SSF63380">
    <property type="entry name" value="Riboflavin synthase domain-like"/>
    <property type="match status" value="2"/>
</dbReference>
<dbReference type="EC" id="2.5.1.9" evidence="2"/>
<dbReference type="PANTHER" id="PTHR21098">
    <property type="entry name" value="RIBOFLAVIN SYNTHASE ALPHA CHAIN"/>
    <property type="match status" value="1"/>
</dbReference>
<dbReference type="EMBL" id="JALBUT010000005">
    <property type="protein sequence ID" value="MDX8415585.1"/>
    <property type="molecule type" value="Genomic_DNA"/>
</dbReference>